<evidence type="ECO:0000313" key="4">
    <source>
        <dbReference type="Proteomes" id="UP000199421"/>
    </source>
</evidence>
<dbReference type="RefSeq" id="WP_093326468.1">
    <property type="nucleotide sequence ID" value="NZ_FOAF01000003.1"/>
</dbReference>
<keyword evidence="1" id="KW-0175">Coiled coil</keyword>
<keyword evidence="2" id="KW-0812">Transmembrane</keyword>
<evidence type="ECO:0000256" key="1">
    <source>
        <dbReference type="SAM" id="Coils"/>
    </source>
</evidence>
<proteinExistence type="predicted"/>
<keyword evidence="2" id="KW-0472">Membrane</keyword>
<evidence type="ECO:0000256" key="2">
    <source>
        <dbReference type="SAM" id="Phobius"/>
    </source>
</evidence>
<sequence length="181" mass="21095">MGNIEKFISENRKSFDDALPPSGIWDNIEASFDEEQENKKRQKKLAIRTFLSIAAMLVLICTAGILLYKTRENNKQDYSRVDPVLAQRQLEYASQIDEKKEALTAMAANDPQLYQEFSDVINKMQVNYKQLKIEYSQSPNKELTLEAMISNLQMQIQVLNQQLEVLNYVREQEKKTPYEHI</sequence>
<gene>
    <name evidence="3" type="ORF">SAMN05661044_03335</name>
</gene>
<keyword evidence="2" id="KW-1133">Transmembrane helix</keyword>
<protein>
    <submittedName>
        <fullName evidence="3">Uncharacterized protein</fullName>
    </submittedName>
</protein>
<dbReference type="OrthoDB" id="1120747at2"/>
<feature type="transmembrane region" description="Helical" evidence="2">
    <location>
        <begin position="45"/>
        <end position="68"/>
    </location>
</feature>
<name>A0A1H7SSA6_OLID1</name>
<reference evidence="4" key="1">
    <citation type="submission" date="2016-10" db="EMBL/GenBank/DDBJ databases">
        <authorList>
            <person name="Varghese N."/>
            <person name="Submissions S."/>
        </authorList>
    </citation>
    <scope>NUCLEOTIDE SEQUENCE [LARGE SCALE GENOMIC DNA]</scope>
    <source>
        <strain evidence="4">DSM 18733</strain>
    </source>
</reference>
<dbReference type="AlphaFoldDB" id="A0A1H7SSA6"/>
<dbReference type="STRING" id="407022.SAMN05661044_03335"/>
<keyword evidence="4" id="KW-1185">Reference proteome</keyword>
<dbReference type="EMBL" id="FOAF01000003">
    <property type="protein sequence ID" value="SEL74966.1"/>
    <property type="molecule type" value="Genomic_DNA"/>
</dbReference>
<accession>A0A1H7SSA6</accession>
<dbReference type="Proteomes" id="UP000199421">
    <property type="component" value="Unassembled WGS sequence"/>
</dbReference>
<evidence type="ECO:0000313" key="3">
    <source>
        <dbReference type="EMBL" id="SEL74966.1"/>
    </source>
</evidence>
<feature type="coiled-coil region" evidence="1">
    <location>
        <begin position="114"/>
        <end position="169"/>
    </location>
</feature>
<organism evidence="3 4">
    <name type="scientific">Olivibacter domesticus</name>
    <name type="common">Pseudosphingobacterium domesticum</name>
    <dbReference type="NCBI Taxonomy" id="407022"/>
    <lineage>
        <taxon>Bacteria</taxon>
        <taxon>Pseudomonadati</taxon>
        <taxon>Bacteroidota</taxon>
        <taxon>Sphingobacteriia</taxon>
        <taxon>Sphingobacteriales</taxon>
        <taxon>Sphingobacteriaceae</taxon>
        <taxon>Olivibacter</taxon>
    </lineage>
</organism>